<name>A0ACB6SAK7_9PLEO</name>
<reference evidence="1" key="1">
    <citation type="journal article" date="2020" name="Stud. Mycol.">
        <title>101 Dothideomycetes genomes: a test case for predicting lifestyles and emergence of pathogens.</title>
        <authorList>
            <person name="Haridas S."/>
            <person name="Albert R."/>
            <person name="Binder M."/>
            <person name="Bloem J."/>
            <person name="Labutti K."/>
            <person name="Salamov A."/>
            <person name="Andreopoulos B."/>
            <person name="Baker S."/>
            <person name="Barry K."/>
            <person name="Bills G."/>
            <person name="Bluhm B."/>
            <person name="Cannon C."/>
            <person name="Castanera R."/>
            <person name="Culley D."/>
            <person name="Daum C."/>
            <person name="Ezra D."/>
            <person name="Gonzalez J."/>
            <person name="Henrissat B."/>
            <person name="Kuo A."/>
            <person name="Liang C."/>
            <person name="Lipzen A."/>
            <person name="Lutzoni F."/>
            <person name="Magnuson J."/>
            <person name="Mondo S."/>
            <person name="Nolan M."/>
            <person name="Ohm R."/>
            <person name="Pangilinan J."/>
            <person name="Park H.-J."/>
            <person name="Ramirez L."/>
            <person name="Alfaro M."/>
            <person name="Sun H."/>
            <person name="Tritt A."/>
            <person name="Yoshinaga Y."/>
            <person name="Zwiers L.-H."/>
            <person name="Turgeon B."/>
            <person name="Goodwin S."/>
            <person name="Spatafora J."/>
            <person name="Crous P."/>
            <person name="Grigoriev I."/>
        </authorList>
    </citation>
    <scope>NUCLEOTIDE SEQUENCE</scope>
    <source>
        <strain evidence="1">CBS 525.71</strain>
    </source>
</reference>
<dbReference type="Proteomes" id="UP000799754">
    <property type="component" value="Unassembled WGS sequence"/>
</dbReference>
<evidence type="ECO:0000313" key="1">
    <source>
        <dbReference type="EMBL" id="KAF2631007.1"/>
    </source>
</evidence>
<evidence type="ECO:0000313" key="2">
    <source>
        <dbReference type="Proteomes" id="UP000799754"/>
    </source>
</evidence>
<accession>A0ACB6SAK7</accession>
<proteinExistence type="predicted"/>
<sequence>MCAGFQSVLVPPGWAATFVFPRPQITERSSQILRSGTIGQELLFIRFEPIETSASSLASLHKLENLKSERRIASAPGAGDRTTPVLSTSYRDSTQYLDLKDD</sequence>
<organism evidence="1 2">
    <name type="scientific">Macroventuria anomochaeta</name>
    <dbReference type="NCBI Taxonomy" id="301207"/>
    <lineage>
        <taxon>Eukaryota</taxon>
        <taxon>Fungi</taxon>
        <taxon>Dikarya</taxon>
        <taxon>Ascomycota</taxon>
        <taxon>Pezizomycotina</taxon>
        <taxon>Dothideomycetes</taxon>
        <taxon>Pleosporomycetidae</taxon>
        <taxon>Pleosporales</taxon>
        <taxon>Pleosporineae</taxon>
        <taxon>Didymellaceae</taxon>
        <taxon>Macroventuria</taxon>
    </lineage>
</organism>
<keyword evidence="2" id="KW-1185">Reference proteome</keyword>
<comment type="caution">
    <text evidence="1">The sequence shown here is derived from an EMBL/GenBank/DDBJ whole genome shotgun (WGS) entry which is preliminary data.</text>
</comment>
<dbReference type="EMBL" id="MU006705">
    <property type="protein sequence ID" value="KAF2631007.1"/>
    <property type="molecule type" value="Genomic_DNA"/>
</dbReference>
<gene>
    <name evidence="1" type="ORF">BU25DRAFT_222935</name>
</gene>
<protein>
    <submittedName>
        <fullName evidence="1">Uncharacterized protein</fullName>
    </submittedName>
</protein>